<dbReference type="Proteomes" id="UP000235116">
    <property type="component" value="Chromosome"/>
</dbReference>
<dbReference type="PANTHER" id="PTHR30176">
    <property type="entry name" value="FERREDOXIN-TYPE PROTEIN NAPH"/>
    <property type="match status" value="1"/>
</dbReference>
<dbReference type="InterPro" id="IPR032879">
    <property type="entry name" value="FixG_C"/>
</dbReference>
<evidence type="ECO:0000256" key="7">
    <source>
        <dbReference type="SAM" id="Phobius"/>
    </source>
</evidence>
<keyword evidence="7" id="KW-0812">Transmembrane</keyword>
<proteinExistence type="predicted"/>
<keyword evidence="7" id="KW-1133">Transmembrane helix</keyword>
<feature type="transmembrane region" description="Helical" evidence="7">
    <location>
        <begin position="335"/>
        <end position="354"/>
    </location>
</feature>
<dbReference type="GO" id="GO:0046872">
    <property type="term" value="F:metal ion binding"/>
    <property type="evidence" value="ECO:0007669"/>
    <property type="project" value="UniProtKB-KW"/>
</dbReference>
<dbReference type="Pfam" id="PF11614">
    <property type="entry name" value="FixG_C"/>
    <property type="match status" value="1"/>
</dbReference>
<evidence type="ECO:0000256" key="1">
    <source>
        <dbReference type="ARBA" id="ARBA00022448"/>
    </source>
</evidence>
<evidence type="ECO:0000313" key="10">
    <source>
        <dbReference type="Proteomes" id="UP000235116"/>
    </source>
</evidence>
<dbReference type="Gene3D" id="1.10.1060.10">
    <property type="entry name" value="Alpha-helical ferredoxin"/>
    <property type="match status" value="1"/>
</dbReference>
<dbReference type="Gene3D" id="2.60.40.10">
    <property type="entry name" value="Immunoglobulins"/>
    <property type="match status" value="1"/>
</dbReference>
<feature type="domain" description="4Fe-4S ferredoxin-type" evidence="8">
    <location>
        <begin position="258"/>
        <end position="286"/>
    </location>
</feature>
<keyword evidence="4" id="KW-0249">Electron transport</keyword>
<evidence type="ECO:0000313" key="9">
    <source>
        <dbReference type="EMBL" id="AUM11438.1"/>
    </source>
</evidence>
<feature type="transmembrane region" description="Helical" evidence="7">
    <location>
        <begin position="32"/>
        <end position="53"/>
    </location>
</feature>
<evidence type="ECO:0000256" key="4">
    <source>
        <dbReference type="ARBA" id="ARBA00022982"/>
    </source>
</evidence>
<dbReference type="SUPFAM" id="SSF54862">
    <property type="entry name" value="4Fe-4S ferredoxins"/>
    <property type="match status" value="1"/>
</dbReference>
<dbReference type="InterPro" id="IPR051684">
    <property type="entry name" value="Electron_Trans/Redox"/>
</dbReference>
<keyword evidence="7" id="KW-0472">Membrane</keyword>
<keyword evidence="1" id="KW-0813">Transport</keyword>
<organism evidence="9 10">
    <name type="scientific">Ketobacter alkanivorans</name>
    <dbReference type="NCBI Taxonomy" id="1917421"/>
    <lineage>
        <taxon>Bacteria</taxon>
        <taxon>Pseudomonadati</taxon>
        <taxon>Pseudomonadota</taxon>
        <taxon>Gammaproteobacteria</taxon>
        <taxon>Pseudomonadales</taxon>
        <taxon>Ketobacteraceae</taxon>
        <taxon>Ketobacter</taxon>
    </lineage>
</organism>
<evidence type="ECO:0000259" key="8">
    <source>
        <dbReference type="PROSITE" id="PS51379"/>
    </source>
</evidence>
<accession>A0A2K9LGF2</accession>
<dbReference type="InterPro" id="IPR017896">
    <property type="entry name" value="4Fe4S_Fe-S-bd"/>
</dbReference>
<keyword evidence="2" id="KW-0004">4Fe-4S</keyword>
<dbReference type="PROSITE" id="PS00198">
    <property type="entry name" value="4FE4S_FER_1"/>
    <property type="match status" value="1"/>
</dbReference>
<gene>
    <name evidence="9" type="primary">ccoG</name>
    <name evidence="9" type="ORF">Kalk_02915</name>
</gene>
<feature type="transmembrane region" description="Helical" evidence="7">
    <location>
        <begin position="86"/>
        <end position="107"/>
    </location>
</feature>
<dbReference type="InterPro" id="IPR014116">
    <property type="entry name" value="Cyt_c_oxidase_cbb3_FixG"/>
</dbReference>
<dbReference type="InterPro" id="IPR009051">
    <property type="entry name" value="Helical_ferredxn"/>
</dbReference>
<dbReference type="RefSeq" id="WP_101892778.1">
    <property type="nucleotide sequence ID" value="NZ_CP022684.1"/>
</dbReference>
<keyword evidence="3" id="KW-0479">Metal-binding</keyword>
<dbReference type="FunFam" id="1.10.1060.10:FF:000015">
    <property type="entry name" value="Cytochrome c oxidase accessory protein CcoG"/>
    <property type="match status" value="1"/>
</dbReference>
<dbReference type="Pfam" id="PF13746">
    <property type="entry name" value="Fer4_18"/>
    <property type="match status" value="1"/>
</dbReference>
<evidence type="ECO:0000256" key="6">
    <source>
        <dbReference type="ARBA" id="ARBA00023014"/>
    </source>
</evidence>
<dbReference type="PROSITE" id="PS51379">
    <property type="entry name" value="4FE4S_FER_2"/>
    <property type="match status" value="1"/>
</dbReference>
<dbReference type="InterPro" id="IPR017900">
    <property type="entry name" value="4Fe4S_Fe_S_CS"/>
</dbReference>
<evidence type="ECO:0000256" key="3">
    <source>
        <dbReference type="ARBA" id="ARBA00022723"/>
    </source>
</evidence>
<keyword evidence="5" id="KW-0408">Iron</keyword>
<dbReference type="Pfam" id="PF12801">
    <property type="entry name" value="Fer4_5"/>
    <property type="match status" value="1"/>
</dbReference>
<evidence type="ECO:0000256" key="5">
    <source>
        <dbReference type="ARBA" id="ARBA00023004"/>
    </source>
</evidence>
<dbReference type="GO" id="GO:0005886">
    <property type="term" value="C:plasma membrane"/>
    <property type="evidence" value="ECO:0007669"/>
    <property type="project" value="TreeGrafter"/>
</dbReference>
<dbReference type="GO" id="GO:0051539">
    <property type="term" value="F:4 iron, 4 sulfur cluster binding"/>
    <property type="evidence" value="ECO:0007669"/>
    <property type="project" value="UniProtKB-KW"/>
</dbReference>
<sequence length="468" mass="54487">MSTPDKIAVKEINPQDSGDLYKKREKIYQRHLSGFFQNIRIVTIWITLGVYFLGPWLSWDSRQAVLFDLPERKFYIFWFTFWPQDFLYLSWLLIIAAFALFFFTVLAGRVWCGYTCPQTVWTTFFMWIEHITEGDRHQRIKLDAQPMSTKKFVKKFMKHSLWLALSFWTAFTFVGYFAPVRELWFDLFYLNVSGWALFWMFFFTVATYTNAGWLREQVCMYMCPYARFQSVMFDRDTLIVTYDEARGEPRGARKKTANPDEMGLGSCINCQMCVQVCPTGIDIRNGLQYECIGCAACIDACDSIMDQMNYPRGLIKYSTENAIEGKPIHILRPRLIGYGVVLGLMIITFLSTVYSRVPLELDIIRDRNALYRETWQGTVENTYTLKIMNKTQAAQDYHIDVSGLDNIIPHIPKEVSTLAGELLTLVVTLEMKPEDIKQRNSTVYFTVKSASDPSQEVTEESRFLSPRN</sequence>
<reference evidence="10" key="1">
    <citation type="submission" date="2017-08" db="EMBL/GenBank/DDBJ databases">
        <title>Direct submision.</title>
        <authorList>
            <person name="Kim S.-J."/>
            <person name="Rhee S.-K."/>
        </authorList>
    </citation>
    <scope>NUCLEOTIDE SEQUENCE [LARGE SCALE GENOMIC DNA]</scope>
    <source>
        <strain evidence="10">GI5</strain>
    </source>
</reference>
<dbReference type="NCBIfam" id="TIGR02745">
    <property type="entry name" value="ccoG_rdxA_fixG"/>
    <property type="match status" value="1"/>
</dbReference>
<name>A0A2K9LGF2_9GAMM</name>
<keyword evidence="6" id="KW-0411">Iron-sulfur</keyword>
<dbReference type="AlphaFoldDB" id="A0A2K9LGF2"/>
<dbReference type="OrthoDB" id="9811700at2"/>
<dbReference type="PANTHER" id="PTHR30176:SF3">
    <property type="entry name" value="FERREDOXIN-TYPE PROTEIN NAPH"/>
    <property type="match status" value="1"/>
</dbReference>
<protein>
    <submittedName>
        <fullName evidence="9">Cytochrome c oxidase accessory protein CcoG</fullName>
    </submittedName>
</protein>
<dbReference type="InterPro" id="IPR013783">
    <property type="entry name" value="Ig-like_fold"/>
</dbReference>
<dbReference type="EMBL" id="CP022684">
    <property type="protein sequence ID" value="AUM11438.1"/>
    <property type="molecule type" value="Genomic_DNA"/>
</dbReference>
<evidence type="ECO:0000256" key="2">
    <source>
        <dbReference type="ARBA" id="ARBA00022485"/>
    </source>
</evidence>
<dbReference type="KEGG" id="kak:Kalk_02915"/>
<keyword evidence="10" id="KW-1185">Reference proteome</keyword>
<feature type="transmembrane region" description="Helical" evidence="7">
    <location>
        <begin position="192"/>
        <end position="214"/>
    </location>
</feature>
<feature type="transmembrane region" description="Helical" evidence="7">
    <location>
        <begin position="160"/>
        <end position="180"/>
    </location>
</feature>